<dbReference type="GO" id="GO:0008478">
    <property type="term" value="F:pyridoxal kinase activity"/>
    <property type="evidence" value="ECO:0007669"/>
    <property type="project" value="UniProtKB-EC"/>
</dbReference>
<organism evidence="8 9">
    <name type="scientific">Candida albicans P78048</name>
    <dbReference type="NCBI Taxonomy" id="1094989"/>
    <lineage>
        <taxon>Eukaryota</taxon>
        <taxon>Fungi</taxon>
        <taxon>Dikarya</taxon>
        <taxon>Ascomycota</taxon>
        <taxon>Saccharomycotina</taxon>
        <taxon>Pichiomycetes</taxon>
        <taxon>Debaryomycetaceae</taxon>
        <taxon>Candida/Lodderomyces clade</taxon>
        <taxon>Candida</taxon>
    </lineage>
</organism>
<evidence type="ECO:0000313" key="8">
    <source>
        <dbReference type="EMBL" id="KGR21639.1"/>
    </source>
</evidence>
<protein>
    <recommendedName>
        <fullName evidence="2">pyridoxal kinase</fullName>
        <ecNumber evidence="2">2.7.1.35</ecNumber>
    </recommendedName>
</protein>
<feature type="domain" description="Pyridoxamine kinase/Phosphomethylpyrimidine kinase" evidence="7">
    <location>
        <begin position="93"/>
        <end position="243"/>
    </location>
</feature>
<keyword evidence="6" id="KW-0067">ATP-binding</keyword>
<gene>
    <name evidence="8" type="ORF">MG3_00646</name>
</gene>
<dbReference type="InterPro" id="IPR029056">
    <property type="entry name" value="Ribokinase-like"/>
</dbReference>
<dbReference type="Proteomes" id="UP000030161">
    <property type="component" value="Unassembled WGS sequence"/>
</dbReference>
<dbReference type="EMBL" id="AJIX01000003">
    <property type="protein sequence ID" value="KGR21639.1"/>
    <property type="molecule type" value="Genomic_DNA"/>
</dbReference>
<dbReference type="InterPro" id="IPR004625">
    <property type="entry name" value="PyrdxlKinase"/>
</dbReference>
<evidence type="ECO:0000259" key="7">
    <source>
        <dbReference type="Pfam" id="PF08543"/>
    </source>
</evidence>
<comment type="similarity">
    <text evidence="1">Belongs to the pyridoxine kinase family.</text>
</comment>
<evidence type="ECO:0000256" key="2">
    <source>
        <dbReference type="ARBA" id="ARBA00012104"/>
    </source>
</evidence>
<proteinExistence type="inferred from homology"/>
<dbReference type="GO" id="GO:0005829">
    <property type="term" value="C:cytosol"/>
    <property type="evidence" value="ECO:0007669"/>
    <property type="project" value="TreeGrafter"/>
</dbReference>
<keyword evidence="5 8" id="KW-0418">Kinase</keyword>
<evidence type="ECO:0000313" key="9">
    <source>
        <dbReference type="Proteomes" id="UP000030161"/>
    </source>
</evidence>
<dbReference type="Pfam" id="PF08543">
    <property type="entry name" value="Phos_pyr_kin"/>
    <property type="match status" value="1"/>
</dbReference>
<reference evidence="8 9" key="1">
    <citation type="submission" date="2013-12" db="EMBL/GenBank/DDBJ databases">
        <title>The Genome Sequence of Candida albicans P78048.</title>
        <authorList>
            <consortium name="The Broad Institute Genome Sequencing Platform"/>
            <consortium name="The Broad Institute Genome Sequencing Center for Infectious Disease"/>
            <person name="Cuomo C."/>
            <person name="Bennett R."/>
            <person name="Hirakawa M."/>
            <person name="Noverr M."/>
            <person name="Mitchell A."/>
            <person name="Young S.K."/>
            <person name="Zeng Q."/>
            <person name="Gargeya S."/>
            <person name="Fitzgerald M."/>
            <person name="Abouelleil A."/>
            <person name="Alvarado L."/>
            <person name="Berlin A.M."/>
            <person name="Chapman S.B."/>
            <person name="Dewar J."/>
            <person name="Goldberg J."/>
            <person name="Griggs A."/>
            <person name="Gujja S."/>
            <person name="Hansen M."/>
            <person name="Howarth C."/>
            <person name="Imamovic A."/>
            <person name="Larimer J."/>
            <person name="McCowan C."/>
            <person name="Murphy C."/>
            <person name="Pearson M."/>
            <person name="Priest M."/>
            <person name="Roberts A."/>
            <person name="Saif S."/>
            <person name="Shea T."/>
            <person name="Sykes S."/>
            <person name="Wortman J."/>
            <person name="Nusbaum C."/>
            <person name="Birren B."/>
        </authorList>
    </citation>
    <scope>NUCLEOTIDE SEQUENCE [LARGE SCALE GENOMIC DNA]</scope>
    <source>
        <strain evidence="8 9">P78048</strain>
    </source>
</reference>
<dbReference type="AlphaFoldDB" id="A0AB34Q289"/>
<dbReference type="InterPro" id="IPR013749">
    <property type="entry name" value="PM/HMP-P_kinase-1"/>
</dbReference>
<name>A0AB34Q289_CANAX</name>
<comment type="caution">
    <text evidence="8">The sequence shown here is derived from an EMBL/GenBank/DDBJ whole genome shotgun (WGS) entry which is preliminary data.</text>
</comment>
<evidence type="ECO:0000256" key="5">
    <source>
        <dbReference type="ARBA" id="ARBA00022777"/>
    </source>
</evidence>
<dbReference type="CDD" id="cd01173">
    <property type="entry name" value="pyridoxal_pyridoxamine_kinase"/>
    <property type="match status" value="1"/>
</dbReference>
<dbReference type="EC" id="2.7.1.35" evidence="2"/>
<evidence type="ECO:0000256" key="3">
    <source>
        <dbReference type="ARBA" id="ARBA00022679"/>
    </source>
</evidence>
<evidence type="ECO:0000256" key="6">
    <source>
        <dbReference type="ARBA" id="ARBA00022840"/>
    </source>
</evidence>
<dbReference type="PANTHER" id="PTHR10534:SF2">
    <property type="entry name" value="PYRIDOXAL KINASE"/>
    <property type="match status" value="1"/>
</dbReference>
<accession>A0AB34Q289</accession>
<evidence type="ECO:0000256" key="4">
    <source>
        <dbReference type="ARBA" id="ARBA00022741"/>
    </source>
</evidence>
<evidence type="ECO:0000256" key="1">
    <source>
        <dbReference type="ARBA" id="ARBA00008805"/>
    </source>
</evidence>
<sequence>MKSVLSIQSHVSHGYVGGRAAIFPLQTQGWEVDNINTVNFSNHTGYGSFKGTLLTSNELNDLLNQLINKLHISYRAIITGYIPNASLIKTTNEYISLIKQKQQQQKHEKEKVIYLLDPVMGDNNYLYVDKSCIVEYQSILHNKLVDIITPNQFELELLTNSKIIDKFGLVEAINKLHNDYDIPYVVVTSITSGSIFKSEEEDKYIHCVISTKDQSIIKVFDIPMIKSYFTGVGDLFSALLLDKFYKNKHDATINGIHDSMTILSRSVNQVLTIMAKTLKLTHKLGIQQAIAATRKDVNHNNNDDKNNFISGKINDGDTMKYFELKIIQAKEYYDYDGDGEFIEKVLELN</sequence>
<dbReference type="PANTHER" id="PTHR10534">
    <property type="entry name" value="PYRIDOXAL KINASE"/>
    <property type="match status" value="1"/>
</dbReference>
<dbReference type="NCBIfam" id="TIGR00687">
    <property type="entry name" value="pyridox_kin"/>
    <property type="match status" value="1"/>
</dbReference>
<dbReference type="Gene3D" id="3.40.1190.20">
    <property type="match status" value="1"/>
</dbReference>
<dbReference type="FunFam" id="3.40.1190.20:FF:000132">
    <property type="entry name" value="Bud polarity/site selection protein (BUD family), putative"/>
    <property type="match status" value="1"/>
</dbReference>
<dbReference type="GO" id="GO:0005524">
    <property type="term" value="F:ATP binding"/>
    <property type="evidence" value="ECO:0007669"/>
    <property type="project" value="UniProtKB-KW"/>
</dbReference>
<keyword evidence="3" id="KW-0808">Transferase</keyword>
<dbReference type="SUPFAM" id="SSF53613">
    <property type="entry name" value="Ribokinase-like"/>
    <property type="match status" value="1"/>
</dbReference>
<keyword evidence="4" id="KW-0547">Nucleotide-binding</keyword>
<dbReference type="GO" id="GO:0009443">
    <property type="term" value="P:pyridoxal 5'-phosphate salvage"/>
    <property type="evidence" value="ECO:0007669"/>
    <property type="project" value="InterPro"/>
</dbReference>